<comment type="caution">
    <text evidence="2">The sequence shown here is derived from an EMBL/GenBank/DDBJ whole genome shotgun (WGS) entry which is preliminary data.</text>
</comment>
<dbReference type="InterPro" id="IPR029058">
    <property type="entry name" value="AB_hydrolase_fold"/>
</dbReference>
<sequence>MSDLPETLTLTRPDGTSSTVTLVRAADPEAPVVLVVPAMGMRAGYYQPLLAALAAAGVSAATMEQRGHEESGGPVPGWRHDFGYADLVDDVAAAIDELERVAPGAPAYLLGHSLGGQVGSAYAATHPDRLAGLIFVAASSPYWRHWRPGFLPVSQGMGLLAQVVGHFPGTHVRFAGREARGVMRDWARFARTGRMRFGRPAIDHTLPMRRLRLPALAVSIEGDTLGVPAAVDGLLALMPELDLSRVHLDEDGLDHVRWARRPDAVVTTITDWLHR</sequence>
<dbReference type="PANTHER" id="PTHR43194">
    <property type="entry name" value="HYDROLASE ALPHA/BETA FOLD FAMILY"/>
    <property type="match status" value="1"/>
</dbReference>
<name>A0ABV3STA8_9ACTN</name>
<dbReference type="InterPro" id="IPR022742">
    <property type="entry name" value="Hydrolase_4"/>
</dbReference>
<dbReference type="InterPro" id="IPR050228">
    <property type="entry name" value="Carboxylesterase_BioH"/>
</dbReference>
<protein>
    <submittedName>
        <fullName evidence="2">Alpha/beta fold hydrolase</fullName>
    </submittedName>
</protein>
<evidence type="ECO:0000313" key="2">
    <source>
        <dbReference type="EMBL" id="MEX0426177.1"/>
    </source>
</evidence>
<keyword evidence="3" id="KW-1185">Reference proteome</keyword>
<dbReference type="PIRSF" id="PIRSF037442">
    <property type="entry name" value="UCP037442_abhydr"/>
    <property type="match status" value="1"/>
</dbReference>
<reference evidence="2 3" key="1">
    <citation type="submission" date="2024-07" db="EMBL/GenBank/DDBJ databases">
        <authorList>
            <person name="Lee S."/>
            <person name="Kang M."/>
        </authorList>
    </citation>
    <scope>NUCLEOTIDE SEQUENCE [LARGE SCALE GENOMIC DNA]</scope>
    <source>
        <strain evidence="2 3">DS6</strain>
    </source>
</reference>
<dbReference type="InterPro" id="IPR017208">
    <property type="entry name" value="UCP037442_abhydr"/>
</dbReference>
<proteinExistence type="predicted"/>
<dbReference type="RefSeq" id="WP_367990833.1">
    <property type="nucleotide sequence ID" value="NZ_JBFPJR010000001.1"/>
</dbReference>
<dbReference type="Proteomes" id="UP001556631">
    <property type="component" value="Unassembled WGS sequence"/>
</dbReference>
<evidence type="ECO:0000313" key="3">
    <source>
        <dbReference type="Proteomes" id="UP001556631"/>
    </source>
</evidence>
<organism evidence="2 3">
    <name type="scientific">Nocardioides eburneus</name>
    <dbReference type="NCBI Taxonomy" id="3231482"/>
    <lineage>
        <taxon>Bacteria</taxon>
        <taxon>Bacillati</taxon>
        <taxon>Actinomycetota</taxon>
        <taxon>Actinomycetes</taxon>
        <taxon>Propionibacteriales</taxon>
        <taxon>Nocardioidaceae</taxon>
        <taxon>Nocardioides</taxon>
    </lineage>
</organism>
<dbReference type="SUPFAM" id="SSF53474">
    <property type="entry name" value="alpha/beta-Hydrolases"/>
    <property type="match status" value="1"/>
</dbReference>
<gene>
    <name evidence="2" type="ORF">AB3X52_01000</name>
</gene>
<accession>A0ABV3STA8</accession>
<dbReference type="GO" id="GO:0016787">
    <property type="term" value="F:hydrolase activity"/>
    <property type="evidence" value="ECO:0007669"/>
    <property type="project" value="UniProtKB-KW"/>
</dbReference>
<feature type="domain" description="Serine aminopeptidase S33" evidence="1">
    <location>
        <begin position="31"/>
        <end position="167"/>
    </location>
</feature>
<dbReference type="Pfam" id="PF12146">
    <property type="entry name" value="Hydrolase_4"/>
    <property type="match status" value="1"/>
</dbReference>
<dbReference type="Gene3D" id="3.40.50.1820">
    <property type="entry name" value="alpha/beta hydrolase"/>
    <property type="match status" value="1"/>
</dbReference>
<dbReference type="EMBL" id="JBFPJR010000001">
    <property type="protein sequence ID" value="MEX0426177.1"/>
    <property type="molecule type" value="Genomic_DNA"/>
</dbReference>
<keyword evidence="2" id="KW-0378">Hydrolase</keyword>
<evidence type="ECO:0000259" key="1">
    <source>
        <dbReference type="Pfam" id="PF12146"/>
    </source>
</evidence>
<dbReference type="PANTHER" id="PTHR43194:SF2">
    <property type="entry name" value="PEROXISOMAL MEMBRANE PROTEIN LPX1"/>
    <property type="match status" value="1"/>
</dbReference>